<evidence type="ECO:0000256" key="2">
    <source>
        <dbReference type="SAM" id="MobiDB-lite"/>
    </source>
</evidence>
<feature type="region of interest" description="Disordered" evidence="2">
    <location>
        <begin position="190"/>
        <end position="246"/>
    </location>
</feature>
<accession>C1N6N4</accession>
<evidence type="ECO:0000313" key="4">
    <source>
        <dbReference type="Proteomes" id="UP000001876"/>
    </source>
</evidence>
<name>C1N6N4_MICPC</name>
<dbReference type="Proteomes" id="UP000001876">
    <property type="component" value="Unassembled WGS sequence"/>
</dbReference>
<feature type="compositionally biased region" description="Gly residues" evidence="2">
    <location>
        <begin position="196"/>
        <end position="205"/>
    </location>
</feature>
<keyword evidence="1" id="KW-0175">Coiled coil</keyword>
<feature type="region of interest" description="Disordered" evidence="2">
    <location>
        <begin position="74"/>
        <end position="116"/>
    </location>
</feature>
<dbReference type="RefSeq" id="XP_003063583.1">
    <property type="nucleotide sequence ID" value="XM_003063537.1"/>
</dbReference>
<evidence type="ECO:0000256" key="1">
    <source>
        <dbReference type="SAM" id="Coils"/>
    </source>
</evidence>
<dbReference type="EMBL" id="GG663749">
    <property type="protein sequence ID" value="EEH51956.1"/>
    <property type="molecule type" value="Genomic_DNA"/>
</dbReference>
<feature type="compositionally biased region" description="Gly residues" evidence="2">
    <location>
        <begin position="401"/>
        <end position="411"/>
    </location>
</feature>
<gene>
    <name evidence="3" type="ORF">MICPUCDRAFT_48915</name>
</gene>
<protein>
    <submittedName>
        <fullName evidence="3">Predicted protein</fullName>
    </submittedName>
</protein>
<sequence length="411" mass="42174">MALDDARSDAASGGDDTFDDDLSDDDDEVSDTSADASDDEYGDFERELDREDFLPRSAGAVGYVAPPRHRVWSKVTDDHENDARSPSGARFLKSGKGGAGMSRGRSVARVESTVDPGHAARLRRSLDAAAGPAYAALHAGQARAAARVGHARAAARARLREQADRGGGGGGVSVVRALGDQLARTREYLGAAPSRVGGGGGGPGPGARPSSARPSAAPSSRHVSQPSATRRPARPSSAGPRPDFTLAFNAATPKNMVIGADHHGGHAYTPGFVTPAPRVGAGYGTVEDVQRARRREHAAEEAARLEAALAENDAEREALTTAVKAAKAKATAAHRAAARGASASPAARARAATALGTASPYRASHSPDRVAGLGRGARADATSPEGKRGMQLVRESLGSVLRGGGSPARRY</sequence>
<evidence type="ECO:0000313" key="3">
    <source>
        <dbReference type="EMBL" id="EEH51956.1"/>
    </source>
</evidence>
<organism evidence="4">
    <name type="scientific">Micromonas pusilla (strain CCMP1545)</name>
    <name type="common">Picoplanktonic green alga</name>
    <dbReference type="NCBI Taxonomy" id="564608"/>
    <lineage>
        <taxon>Eukaryota</taxon>
        <taxon>Viridiplantae</taxon>
        <taxon>Chlorophyta</taxon>
        <taxon>Mamiellophyceae</taxon>
        <taxon>Mamiellales</taxon>
        <taxon>Mamiellaceae</taxon>
        <taxon>Micromonas</taxon>
    </lineage>
</organism>
<reference evidence="3 4" key="1">
    <citation type="journal article" date="2009" name="Science">
        <title>Green evolution and dynamic adaptations revealed by genomes of the marine picoeukaryotes Micromonas.</title>
        <authorList>
            <person name="Worden A.Z."/>
            <person name="Lee J.H."/>
            <person name="Mock T."/>
            <person name="Rouze P."/>
            <person name="Simmons M.P."/>
            <person name="Aerts A.L."/>
            <person name="Allen A.E."/>
            <person name="Cuvelier M.L."/>
            <person name="Derelle E."/>
            <person name="Everett M.V."/>
            <person name="Foulon E."/>
            <person name="Grimwood J."/>
            <person name="Gundlach H."/>
            <person name="Henrissat B."/>
            <person name="Napoli C."/>
            <person name="McDonald S.M."/>
            <person name="Parker M.S."/>
            <person name="Rombauts S."/>
            <person name="Salamov A."/>
            <person name="Von Dassow P."/>
            <person name="Badger J.H."/>
            <person name="Coutinho P.M."/>
            <person name="Demir E."/>
            <person name="Dubchak I."/>
            <person name="Gentemann C."/>
            <person name="Eikrem W."/>
            <person name="Gready J.E."/>
            <person name="John U."/>
            <person name="Lanier W."/>
            <person name="Lindquist E.A."/>
            <person name="Lucas S."/>
            <person name="Mayer K.F."/>
            <person name="Moreau H."/>
            <person name="Not F."/>
            <person name="Otillar R."/>
            <person name="Panaud O."/>
            <person name="Pangilinan J."/>
            <person name="Paulsen I."/>
            <person name="Piegu B."/>
            <person name="Poliakov A."/>
            <person name="Robbens S."/>
            <person name="Schmutz J."/>
            <person name="Toulza E."/>
            <person name="Wyss T."/>
            <person name="Zelensky A."/>
            <person name="Zhou K."/>
            <person name="Armbrust E.V."/>
            <person name="Bhattacharya D."/>
            <person name="Goodenough U.W."/>
            <person name="Van de Peer Y."/>
            <person name="Grigoriev I.V."/>
        </authorList>
    </citation>
    <scope>NUCLEOTIDE SEQUENCE [LARGE SCALE GENOMIC DNA]</scope>
    <source>
        <strain evidence="3 4">CCMP1545</strain>
    </source>
</reference>
<proteinExistence type="predicted"/>
<feature type="compositionally biased region" description="Acidic residues" evidence="2">
    <location>
        <begin position="16"/>
        <end position="42"/>
    </location>
</feature>
<feature type="region of interest" description="Disordered" evidence="2">
    <location>
        <begin position="1"/>
        <end position="50"/>
    </location>
</feature>
<dbReference type="AlphaFoldDB" id="C1N6N4"/>
<dbReference type="KEGG" id="mpp:MICPUCDRAFT_48915"/>
<keyword evidence="4" id="KW-1185">Reference proteome</keyword>
<feature type="region of interest" description="Disordered" evidence="2">
    <location>
        <begin position="357"/>
        <end position="411"/>
    </location>
</feature>
<feature type="compositionally biased region" description="Low complexity" evidence="2">
    <location>
        <begin position="207"/>
        <end position="242"/>
    </location>
</feature>
<feature type="coiled-coil region" evidence="1">
    <location>
        <begin position="295"/>
        <end position="322"/>
    </location>
</feature>
<dbReference type="GeneID" id="9689024"/>